<keyword evidence="1" id="KW-1133">Transmembrane helix</keyword>
<name>A0AB39KZU6_9MICC</name>
<gene>
    <name evidence="2" type="ORF">AB5L97_12000</name>
</gene>
<dbReference type="KEGG" id="spue:AB5L97_12000"/>
<evidence type="ECO:0000313" key="2">
    <source>
        <dbReference type="EMBL" id="XDP44008.1"/>
    </source>
</evidence>
<feature type="transmembrane region" description="Helical" evidence="1">
    <location>
        <begin position="54"/>
        <end position="76"/>
    </location>
</feature>
<evidence type="ECO:0000256" key="1">
    <source>
        <dbReference type="SAM" id="Phobius"/>
    </source>
</evidence>
<feature type="transmembrane region" description="Helical" evidence="1">
    <location>
        <begin position="88"/>
        <end position="106"/>
    </location>
</feature>
<dbReference type="EMBL" id="CP163302">
    <property type="protein sequence ID" value="XDP44008.1"/>
    <property type="molecule type" value="Genomic_DNA"/>
</dbReference>
<dbReference type="Pfam" id="PF10823">
    <property type="entry name" value="DUF2568"/>
    <property type="match status" value="1"/>
</dbReference>
<dbReference type="InterPro" id="IPR021214">
    <property type="entry name" value="DUF2568"/>
</dbReference>
<dbReference type="AlphaFoldDB" id="A0AB39KZU6"/>
<feature type="transmembrane region" description="Helical" evidence="1">
    <location>
        <begin position="112"/>
        <end position="129"/>
    </location>
</feature>
<accession>A0AB39KZU6</accession>
<proteinExistence type="predicted"/>
<reference evidence="2" key="1">
    <citation type="submission" date="2024-07" db="EMBL/GenBank/DDBJ databases">
        <authorList>
            <person name="fu j."/>
        </authorList>
    </citation>
    <scope>NUCLEOTIDE SEQUENCE</scope>
    <source>
        <strain evidence="2">P10A9</strain>
    </source>
</reference>
<organism evidence="2">
    <name type="scientific">Sinomonas puerhi</name>
    <dbReference type="NCBI Taxonomy" id="3238584"/>
    <lineage>
        <taxon>Bacteria</taxon>
        <taxon>Bacillati</taxon>
        <taxon>Actinomycetota</taxon>
        <taxon>Actinomycetes</taxon>
        <taxon>Micrococcales</taxon>
        <taxon>Micrococcaceae</taxon>
        <taxon>Sinomonas</taxon>
    </lineage>
</organism>
<keyword evidence="1" id="KW-0812">Transmembrane</keyword>
<dbReference type="RefSeq" id="WP_369044833.1">
    <property type="nucleotide sequence ID" value="NZ_CP163302.1"/>
</dbReference>
<sequence>MTSDGTRRRDARRPGFDPEMRAGAWGMLHAVLAFALEVGALGAFWYAGSRLAPGAGGLVVGFLAAAVFVALWAMFLAPRARRRIPWPWRPVVALALFVLAGAWLLALGQWAGAALIVVGLADTALGYWLRRRD</sequence>
<keyword evidence="1" id="KW-0472">Membrane</keyword>
<protein>
    <submittedName>
        <fullName evidence="2">YrdB family protein</fullName>
    </submittedName>
</protein>
<feature type="transmembrane region" description="Helical" evidence="1">
    <location>
        <begin position="22"/>
        <end position="48"/>
    </location>
</feature>